<feature type="domain" description="Prohead serine protease" evidence="4">
    <location>
        <begin position="16"/>
        <end position="158"/>
    </location>
</feature>
<evidence type="ECO:0000256" key="3">
    <source>
        <dbReference type="ARBA" id="ARBA00022801"/>
    </source>
</evidence>
<evidence type="ECO:0000256" key="1">
    <source>
        <dbReference type="ARBA" id="ARBA00022612"/>
    </source>
</evidence>
<accession>A0ABS6UX93</accession>
<organism evidence="5 6">
    <name type="scientific">Pseudonocardia abyssalis</name>
    <dbReference type="NCBI Taxonomy" id="2792008"/>
    <lineage>
        <taxon>Bacteria</taxon>
        <taxon>Bacillati</taxon>
        <taxon>Actinomycetota</taxon>
        <taxon>Actinomycetes</taxon>
        <taxon>Pseudonocardiales</taxon>
        <taxon>Pseudonocardiaceae</taxon>
        <taxon>Pseudonocardia</taxon>
    </lineage>
</organism>
<keyword evidence="2 5" id="KW-0645">Protease</keyword>
<protein>
    <submittedName>
        <fullName evidence="5">HK97 family phage prohead protease</fullName>
    </submittedName>
</protein>
<dbReference type="InterPro" id="IPR006433">
    <property type="entry name" value="Prohead_protease"/>
</dbReference>
<evidence type="ECO:0000313" key="6">
    <source>
        <dbReference type="Proteomes" id="UP000694287"/>
    </source>
</evidence>
<keyword evidence="3" id="KW-0378">Hydrolase</keyword>
<proteinExistence type="predicted"/>
<evidence type="ECO:0000259" key="4">
    <source>
        <dbReference type="Pfam" id="PF04586"/>
    </source>
</evidence>
<sequence>MTLQRFDVLLRTELKGRLLRGHASVFDQAAQMPGHLEVISATAFKRVLDDAATDVRALWNHNPDHLLGRQSSGTLRLGTDSEGLEFEVDLPDTTLGRDVQVLAERGDISGASFAFVPGDDEWSTVEGRRVRTHTSVARLLDVSPVTFPAYEGASVTLRSFPTTQPVSLRGRLVLARYRALNASGGRLL</sequence>
<dbReference type="InterPro" id="IPR054613">
    <property type="entry name" value="Peptidase_S78_dom"/>
</dbReference>
<dbReference type="RefSeq" id="WP_218603954.1">
    <property type="nucleotide sequence ID" value="NZ_JADQDJ010000175.1"/>
</dbReference>
<keyword evidence="6" id="KW-1185">Reference proteome</keyword>
<comment type="caution">
    <text evidence="5">The sequence shown here is derived from an EMBL/GenBank/DDBJ whole genome shotgun (WGS) entry which is preliminary data.</text>
</comment>
<dbReference type="NCBIfam" id="TIGR01543">
    <property type="entry name" value="proheadase_HK97"/>
    <property type="match status" value="1"/>
</dbReference>
<name>A0ABS6UX93_9PSEU</name>
<keyword evidence="1" id="KW-1188">Viral release from host cell</keyword>
<gene>
    <name evidence="5" type="ORF">I4I81_21665</name>
</gene>
<dbReference type="Pfam" id="PF04586">
    <property type="entry name" value="Peptidase_S78"/>
    <property type="match status" value="1"/>
</dbReference>
<evidence type="ECO:0000256" key="2">
    <source>
        <dbReference type="ARBA" id="ARBA00022670"/>
    </source>
</evidence>
<dbReference type="GO" id="GO:0008233">
    <property type="term" value="F:peptidase activity"/>
    <property type="evidence" value="ECO:0007669"/>
    <property type="project" value="UniProtKB-KW"/>
</dbReference>
<dbReference type="GO" id="GO:0006508">
    <property type="term" value="P:proteolysis"/>
    <property type="evidence" value="ECO:0007669"/>
    <property type="project" value="UniProtKB-KW"/>
</dbReference>
<dbReference type="EMBL" id="JADQDK010000001">
    <property type="protein sequence ID" value="MBW0136854.1"/>
    <property type="molecule type" value="Genomic_DNA"/>
</dbReference>
<reference evidence="5 6" key="1">
    <citation type="submission" date="2020-11" db="EMBL/GenBank/DDBJ databases">
        <title>Pseudonocardia abyssalis sp. nov. and Pseudonocardia oceani sp. nov., description and phylogenomic analysis of two novel actinomycetes isolated from the deep Southern Ocean.</title>
        <authorList>
            <person name="Parra J."/>
        </authorList>
    </citation>
    <scope>NUCLEOTIDE SEQUENCE [LARGE SCALE GENOMIC DNA]</scope>
    <source>
        <strain evidence="5 6">KRD-168</strain>
    </source>
</reference>
<dbReference type="Proteomes" id="UP000694287">
    <property type="component" value="Unassembled WGS sequence"/>
</dbReference>
<evidence type="ECO:0000313" key="5">
    <source>
        <dbReference type="EMBL" id="MBW0136854.1"/>
    </source>
</evidence>